<dbReference type="GO" id="GO:0016020">
    <property type="term" value="C:membrane"/>
    <property type="evidence" value="ECO:0007669"/>
    <property type="project" value="TreeGrafter"/>
</dbReference>
<dbReference type="PANTHER" id="PTHR43798:SF31">
    <property type="entry name" value="AB HYDROLASE SUPERFAMILY PROTEIN YCLE"/>
    <property type="match status" value="1"/>
</dbReference>
<dbReference type="AlphaFoldDB" id="A0A3A3ZG66"/>
<proteinExistence type="predicted"/>
<sequence>MLANVLSPQAQEVPVLGTLHRPGGTLGYDVAGDGPLVVLAHGMGDLRGTYRRLAPALRAAGHRVAALDLRGHGDASTGWDDVSTTAVAGDLLALVEELGGPAVLVGSSYSGGAAVVAAARRPDLVAGLVLSGAFVRDVPRTRGQRAAAWLVARTPLGRPLWSAYVPSLYGTRPDDLAEHRRALAANLREPGRWAAVAAMARAGHAASEAVLGDVRAPALVVVGCQDPDFADPAEEARRTAAALGGPADVLLVDGAGHYPHLERPDVVTPAVLALARRAAVA</sequence>
<evidence type="ECO:0000313" key="4">
    <source>
        <dbReference type="Proteomes" id="UP000265614"/>
    </source>
</evidence>
<name>A0A3A3ZG66_9ACTN</name>
<evidence type="ECO:0000313" key="3">
    <source>
        <dbReference type="EMBL" id="RJK94192.1"/>
    </source>
</evidence>
<dbReference type="Gene3D" id="3.40.50.1820">
    <property type="entry name" value="alpha/beta hydrolase"/>
    <property type="match status" value="1"/>
</dbReference>
<reference evidence="3 4" key="1">
    <citation type="submission" date="2018-09" db="EMBL/GenBank/DDBJ databases">
        <title>YIM 75000 draft genome.</title>
        <authorList>
            <person name="Tang S."/>
            <person name="Feng Y."/>
        </authorList>
    </citation>
    <scope>NUCLEOTIDE SEQUENCE [LARGE SCALE GENOMIC DNA]</scope>
    <source>
        <strain evidence="3 4">YIM 75000</strain>
    </source>
</reference>
<dbReference type="Pfam" id="PF12697">
    <property type="entry name" value="Abhydrolase_6"/>
    <property type="match status" value="1"/>
</dbReference>
<keyword evidence="4" id="KW-1185">Reference proteome</keyword>
<evidence type="ECO:0000259" key="2">
    <source>
        <dbReference type="Pfam" id="PF12697"/>
    </source>
</evidence>
<dbReference type="PANTHER" id="PTHR43798">
    <property type="entry name" value="MONOACYLGLYCEROL LIPASE"/>
    <property type="match status" value="1"/>
</dbReference>
<dbReference type="SUPFAM" id="SSF53474">
    <property type="entry name" value="alpha/beta-Hydrolases"/>
    <property type="match status" value="1"/>
</dbReference>
<organism evidence="3 4">
    <name type="scientific">Vallicoccus soli</name>
    <dbReference type="NCBI Taxonomy" id="2339232"/>
    <lineage>
        <taxon>Bacteria</taxon>
        <taxon>Bacillati</taxon>
        <taxon>Actinomycetota</taxon>
        <taxon>Actinomycetes</taxon>
        <taxon>Motilibacterales</taxon>
        <taxon>Vallicoccaceae</taxon>
        <taxon>Vallicoccus</taxon>
    </lineage>
</organism>
<dbReference type="InterPro" id="IPR000073">
    <property type="entry name" value="AB_hydrolase_1"/>
</dbReference>
<keyword evidence="1 3" id="KW-0378">Hydrolase</keyword>
<dbReference type="PRINTS" id="PR00111">
    <property type="entry name" value="ABHYDROLASE"/>
</dbReference>
<dbReference type="GO" id="GO:0016787">
    <property type="term" value="F:hydrolase activity"/>
    <property type="evidence" value="ECO:0007669"/>
    <property type="project" value="UniProtKB-KW"/>
</dbReference>
<gene>
    <name evidence="3" type="ORF">D5H78_14420</name>
</gene>
<accession>A0A3A3ZG66</accession>
<comment type="caution">
    <text evidence="3">The sequence shown here is derived from an EMBL/GenBank/DDBJ whole genome shotgun (WGS) entry which is preliminary data.</text>
</comment>
<dbReference type="InterPro" id="IPR050266">
    <property type="entry name" value="AB_hydrolase_sf"/>
</dbReference>
<protein>
    <submittedName>
        <fullName evidence="3">Alpha/beta hydrolase</fullName>
    </submittedName>
</protein>
<dbReference type="InterPro" id="IPR000639">
    <property type="entry name" value="Epox_hydrolase-like"/>
</dbReference>
<feature type="domain" description="AB hydrolase-1" evidence="2">
    <location>
        <begin position="37"/>
        <end position="267"/>
    </location>
</feature>
<dbReference type="InterPro" id="IPR029058">
    <property type="entry name" value="AB_hydrolase_fold"/>
</dbReference>
<dbReference type="Proteomes" id="UP000265614">
    <property type="component" value="Unassembled WGS sequence"/>
</dbReference>
<evidence type="ECO:0000256" key="1">
    <source>
        <dbReference type="ARBA" id="ARBA00022801"/>
    </source>
</evidence>
<dbReference type="OrthoDB" id="3771266at2"/>
<dbReference type="EMBL" id="QZEZ01000007">
    <property type="protein sequence ID" value="RJK94192.1"/>
    <property type="molecule type" value="Genomic_DNA"/>
</dbReference>
<dbReference type="PRINTS" id="PR00412">
    <property type="entry name" value="EPOXHYDRLASE"/>
</dbReference>